<dbReference type="PANTHER" id="PTHR23028:SF131">
    <property type="entry name" value="BLR2367 PROTEIN"/>
    <property type="match status" value="1"/>
</dbReference>
<keyword evidence="3" id="KW-0012">Acyltransferase</keyword>
<evidence type="ECO:0000256" key="1">
    <source>
        <dbReference type="SAM" id="Phobius"/>
    </source>
</evidence>
<dbReference type="Pfam" id="PF01757">
    <property type="entry name" value="Acyl_transf_3"/>
    <property type="match status" value="1"/>
</dbReference>
<feature type="transmembrane region" description="Helical" evidence="1">
    <location>
        <begin position="211"/>
        <end position="234"/>
    </location>
</feature>
<dbReference type="STRING" id="1122156.SAMN02745117_01271"/>
<name>A0A1M4YLS2_9BURK</name>
<dbReference type="Proteomes" id="UP000184327">
    <property type="component" value="Unassembled WGS sequence"/>
</dbReference>
<dbReference type="PANTHER" id="PTHR23028">
    <property type="entry name" value="ACETYLTRANSFERASE"/>
    <property type="match status" value="1"/>
</dbReference>
<dbReference type="GO" id="GO:0000271">
    <property type="term" value="P:polysaccharide biosynthetic process"/>
    <property type="evidence" value="ECO:0007669"/>
    <property type="project" value="TreeGrafter"/>
</dbReference>
<protein>
    <submittedName>
        <fullName evidence="3">Peptidoglycan/LPS O-acetylase OafA/YrhL, contains acyltransferase and SGNH-hydrolase domains</fullName>
    </submittedName>
</protein>
<feature type="transmembrane region" description="Helical" evidence="1">
    <location>
        <begin position="184"/>
        <end position="204"/>
    </location>
</feature>
<dbReference type="GO" id="GO:0016020">
    <property type="term" value="C:membrane"/>
    <property type="evidence" value="ECO:0007669"/>
    <property type="project" value="TreeGrafter"/>
</dbReference>
<feature type="transmembrane region" description="Helical" evidence="1">
    <location>
        <begin position="310"/>
        <end position="329"/>
    </location>
</feature>
<dbReference type="OrthoDB" id="9814807at2"/>
<feature type="transmembrane region" description="Helical" evidence="1">
    <location>
        <begin position="71"/>
        <end position="91"/>
    </location>
</feature>
<keyword evidence="1" id="KW-1133">Transmembrane helix</keyword>
<accession>A0A1M4YLS2</accession>
<gene>
    <name evidence="3" type="ORF">SAMN02745117_01271</name>
</gene>
<proteinExistence type="predicted"/>
<sequence>MIQNIQSLRFLAAALVLLHHMYNPWVPEPLARMGFAGVDIFFVISGYIMAETTRSTEPGAGNALRFLFKRFSRIYSGWWPFFLVYLVLAYLSGGVEDRVSLPGSFFLVPQDLPQNLEGITWTLSFELYFYLLTGILLAFTRKWMPHCFAMAGVLLIALNVYHYGIGLYQPENAHIAKQNMWVPFYTSPLILEFIAGFLFAEWFARRREATVLPWVVTAGVSLAACYALQEHFGVEFAGFFKVSERVVLYGSFALSLIAIAVNLEKMGITPLRMVQKMGDASYSIYLSHPAIIAVMGHGFHHWGIAGKVSLELWMSLCAVLVVVFSVLNYRWVERPLYRLFLGLAGRRKPVG</sequence>
<feature type="transmembrane region" description="Helical" evidence="1">
    <location>
        <begin position="146"/>
        <end position="164"/>
    </location>
</feature>
<keyword evidence="3" id="KW-0808">Transferase</keyword>
<feature type="transmembrane region" description="Helical" evidence="1">
    <location>
        <begin position="284"/>
        <end position="304"/>
    </location>
</feature>
<dbReference type="GO" id="GO:0016787">
    <property type="term" value="F:hydrolase activity"/>
    <property type="evidence" value="ECO:0007669"/>
    <property type="project" value="UniProtKB-KW"/>
</dbReference>
<keyword evidence="3" id="KW-0378">Hydrolase</keyword>
<feature type="transmembrane region" description="Helical" evidence="1">
    <location>
        <begin position="119"/>
        <end position="139"/>
    </location>
</feature>
<feature type="domain" description="Acyltransferase 3" evidence="2">
    <location>
        <begin position="4"/>
        <end position="324"/>
    </location>
</feature>
<keyword evidence="4" id="KW-1185">Reference proteome</keyword>
<dbReference type="RefSeq" id="WP_073355861.1">
    <property type="nucleotide sequence ID" value="NZ_FQUZ01000012.1"/>
</dbReference>
<keyword evidence="1" id="KW-0472">Membrane</keyword>
<dbReference type="InterPro" id="IPR050879">
    <property type="entry name" value="Acyltransferase_3"/>
</dbReference>
<dbReference type="GO" id="GO:0016747">
    <property type="term" value="F:acyltransferase activity, transferring groups other than amino-acyl groups"/>
    <property type="evidence" value="ECO:0007669"/>
    <property type="project" value="InterPro"/>
</dbReference>
<keyword evidence="1" id="KW-0812">Transmembrane</keyword>
<feature type="transmembrane region" description="Helical" evidence="1">
    <location>
        <begin position="246"/>
        <end position="263"/>
    </location>
</feature>
<evidence type="ECO:0000259" key="2">
    <source>
        <dbReference type="Pfam" id="PF01757"/>
    </source>
</evidence>
<dbReference type="EMBL" id="FQUZ01000012">
    <property type="protein sequence ID" value="SHF06759.1"/>
    <property type="molecule type" value="Genomic_DNA"/>
</dbReference>
<dbReference type="InterPro" id="IPR002656">
    <property type="entry name" value="Acyl_transf_3_dom"/>
</dbReference>
<dbReference type="AlphaFoldDB" id="A0A1M4YLS2"/>
<evidence type="ECO:0000313" key="4">
    <source>
        <dbReference type="Proteomes" id="UP000184327"/>
    </source>
</evidence>
<reference evidence="3 4" key="1">
    <citation type="submission" date="2016-11" db="EMBL/GenBank/DDBJ databases">
        <authorList>
            <person name="Jaros S."/>
            <person name="Januszkiewicz K."/>
            <person name="Wedrychowicz H."/>
        </authorList>
    </citation>
    <scope>NUCLEOTIDE SEQUENCE [LARGE SCALE GENOMIC DNA]</scope>
    <source>
        <strain evidence="3 4">DSM 16112</strain>
    </source>
</reference>
<organism evidence="3 4">
    <name type="scientific">Lampropedia hyalina DSM 16112</name>
    <dbReference type="NCBI Taxonomy" id="1122156"/>
    <lineage>
        <taxon>Bacteria</taxon>
        <taxon>Pseudomonadati</taxon>
        <taxon>Pseudomonadota</taxon>
        <taxon>Betaproteobacteria</taxon>
        <taxon>Burkholderiales</taxon>
        <taxon>Comamonadaceae</taxon>
        <taxon>Lampropedia</taxon>
    </lineage>
</organism>
<evidence type="ECO:0000313" key="3">
    <source>
        <dbReference type="EMBL" id="SHF06759.1"/>
    </source>
</evidence>